<dbReference type="InterPro" id="IPR006311">
    <property type="entry name" value="TAT_signal"/>
</dbReference>
<accession>A0A1C4U0Q6</accession>
<evidence type="ECO:0000313" key="2">
    <source>
        <dbReference type="EMBL" id="SCE65298.1"/>
    </source>
</evidence>
<reference evidence="2 3" key="1">
    <citation type="submission" date="2016-06" db="EMBL/GenBank/DDBJ databases">
        <authorList>
            <person name="Kjaerup R.B."/>
            <person name="Dalgaard T.S."/>
            <person name="Juul-Madsen H.R."/>
        </authorList>
    </citation>
    <scope>NUCLEOTIDE SEQUENCE [LARGE SCALE GENOMIC DNA]</scope>
    <source>
        <strain evidence="2 3">DSM 43821</strain>
    </source>
</reference>
<protein>
    <recommendedName>
        <fullName evidence="1">DUF11 domain-containing protein</fullName>
    </recommendedName>
</protein>
<sequence>MPHPDRRPVLGSGVALLTLATAALVGVPAGPALAGPAPRPDLTLDLVPLTTVAKIESSRVTVAVRADVANAGAAVAEDAKIAFKLPAGSAIVGDPSWQCDYATFVCTNIYGPVPAGGVAEPLRIYFSLPPAPAGTVATIGATVSTNAREAATNNNTDQLKTTYAEVADLQLLPGPDTGVWWQTDVPLEGGPVNPTFTAKNVGTATAQDLRLVVDLPAGVTVDGAPVNDAGAWDCVTGTDQVICTAGPLEPNAAASVTLALRTGPGAADQQFAIPGTLTSSSRVWRVEPARTEVTYRYAGPVPVAPADIAVTNVVLLEEEVGPGEAVEIGVVVENLADDPARDVRVRLALAPTVRPTEGGASGTDWACEPGQDAETGAGYWECTYASVERYQYHYLPLSVTFGAGTPQGQFVATATVQSANDDLNPANNSRQAVTSYRPQGTIEGTVWYDEDRDGQRDAGEPLGGYGEATYNVEFLPEGAATTELRAYPYVGAYARAVPPGRYVVRVNLRYGWQVTTPNVGDDATDSDVTSVPTAPYNAPYADSTVIEVTDGGTVVVDVGVIPAP</sequence>
<dbReference type="InterPro" id="IPR001434">
    <property type="entry name" value="OmcB-like_DUF11"/>
</dbReference>
<dbReference type="EMBL" id="LT607410">
    <property type="protein sequence ID" value="SCE65298.1"/>
    <property type="molecule type" value="Genomic_DNA"/>
</dbReference>
<feature type="domain" description="DUF11" evidence="1">
    <location>
        <begin position="185"/>
        <end position="266"/>
    </location>
</feature>
<evidence type="ECO:0000259" key="1">
    <source>
        <dbReference type="Pfam" id="PF01345"/>
    </source>
</evidence>
<dbReference type="AlphaFoldDB" id="A0A1C4U0Q6"/>
<dbReference type="InterPro" id="IPR013783">
    <property type="entry name" value="Ig-like_fold"/>
</dbReference>
<name>A0A1C4U0Q6_9ACTN</name>
<evidence type="ECO:0000313" key="3">
    <source>
        <dbReference type="Proteomes" id="UP000198228"/>
    </source>
</evidence>
<dbReference type="GO" id="GO:0005975">
    <property type="term" value="P:carbohydrate metabolic process"/>
    <property type="evidence" value="ECO:0007669"/>
    <property type="project" value="UniProtKB-ARBA"/>
</dbReference>
<dbReference type="SUPFAM" id="SSF117074">
    <property type="entry name" value="Hypothetical protein PA1324"/>
    <property type="match status" value="1"/>
</dbReference>
<dbReference type="Proteomes" id="UP000198228">
    <property type="component" value="Chromosome I"/>
</dbReference>
<organism evidence="2 3">
    <name type="scientific">Micromonospora purpureochromogenes</name>
    <dbReference type="NCBI Taxonomy" id="47872"/>
    <lineage>
        <taxon>Bacteria</taxon>
        <taxon>Bacillati</taxon>
        <taxon>Actinomycetota</taxon>
        <taxon>Actinomycetes</taxon>
        <taxon>Micromonosporales</taxon>
        <taxon>Micromonosporaceae</taxon>
        <taxon>Micromonospora</taxon>
    </lineage>
</organism>
<dbReference type="Gene3D" id="2.60.40.10">
    <property type="entry name" value="Immunoglobulins"/>
    <property type="match status" value="2"/>
</dbReference>
<proteinExistence type="predicted"/>
<dbReference type="Pfam" id="PF01345">
    <property type="entry name" value="DUF11"/>
    <property type="match status" value="2"/>
</dbReference>
<feature type="domain" description="DUF11" evidence="1">
    <location>
        <begin position="307"/>
        <end position="432"/>
    </location>
</feature>
<gene>
    <name evidence="2" type="ORF">GA0074696_0020</name>
</gene>
<dbReference type="PROSITE" id="PS51318">
    <property type="entry name" value="TAT"/>
    <property type="match status" value="1"/>
</dbReference>